<dbReference type="EMBL" id="SLZQ01000005">
    <property type="protein sequence ID" value="TCS36991.1"/>
    <property type="molecule type" value="Genomic_DNA"/>
</dbReference>
<organism evidence="5 6">
    <name type="scientific">Paucimonas lemoignei</name>
    <name type="common">Pseudomonas lemoignei</name>
    <dbReference type="NCBI Taxonomy" id="29443"/>
    <lineage>
        <taxon>Bacteria</taxon>
        <taxon>Pseudomonadati</taxon>
        <taxon>Pseudomonadota</taxon>
        <taxon>Betaproteobacteria</taxon>
        <taxon>Burkholderiales</taxon>
        <taxon>Burkholderiaceae</taxon>
        <taxon>Paucimonas</taxon>
    </lineage>
</organism>
<accession>A0A4R3HXI7</accession>
<evidence type="ECO:0000256" key="4">
    <source>
        <dbReference type="ARBA" id="ARBA00022691"/>
    </source>
</evidence>
<dbReference type="PROSITE" id="PS51585">
    <property type="entry name" value="SAM_MT_TPMT"/>
    <property type="match status" value="1"/>
</dbReference>
<reference evidence="5 6" key="1">
    <citation type="submission" date="2019-03" db="EMBL/GenBank/DDBJ databases">
        <title>Genomic Encyclopedia of Type Strains, Phase IV (KMG-IV): sequencing the most valuable type-strain genomes for metagenomic binning, comparative biology and taxonomic classification.</title>
        <authorList>
            <person name="Goeker M."/>
        </authorList>
    </citation>
    <scope>NUCLEOTIDE SEQUENCE [LARGE SCALE GENOMIC DNA]</scope>
    <source>
        <strain evidence="5 6">DSM 7445</strain>
    </source>
</reference>
<dbReference type="InterPro" id="IPR008854">
    <property type="entry name" value="TPMT"/>
</dbReference>
<evidence type="ECO:0000256" key="2">
    <source>
        <dbReference type="ARBA" id="ARBA00022603"/>
    </source>
</evidence>
<dbReference type="Pfam" id="PF05724">
    <property type="entry name" value="TPMT"/>
    <property type="match status" value="1"/>
</dbReference>
<gene>
    <name evidence="5" type="ORF">EDC30_105213</name>
</gene>
<dbReference type="AlphaFoldDB" id="A0A4R3HXI7"/>
<dbReference type="GO" id="GO:0008757">
    <property type="term" value="F:S-adenosylmethionine-dependent methyltransferase activity"/>
    <property type="evidence" value="ECO:0007669"/>
    <property type="project" value="InterPro"/>
</dbReference>
<name>A0A4R3HXI7_PAULE</name>
<protein>
    <submittedName>
        <fullName evidence="5">Thiopurine S-methyltransferase</fullName>
    </submittedName>
</protein>
<proteinExistence type="predicted"/>
<sequence>MSEFHSRDPSTPEFWSERFSAHFTPWDLGGIPAALRQFVAQAPHPYATFIPGCGTGYEVAYLSEAGWDVVAIDFAPTAVAAAQARLGPWGKRVRQADFFSFVPDKPVELIYERAFLCALPRASWPDVVQRWASVLPAGGLLAGFFYFDTAPKGPPFGASSGELEGLLAPWFERVDDQPVSDSLPLFAGKERWQVWRRLP</sequence>
<dbReference type="PANTHER" id="PTHR32183">
    <property type="match status" value="1"/>
</dbReference>
<keyword evidence="3 5" id="KW-0808">Transferase</keyword>
<dbReference type="GO" id="GO:0032259">
    <property type="term" value="P:methylation"/>
    <property type="evidence" value="ECO:0007669"/>
    <property type="project" value="UniProtKB-KW"/>
</dbReference>
<keyword evidence="1" id="KW-0597">Phosphoprotein</keyword>
<dbReference type="RefSeq" id="WP_132258703.1">
    <property type="nucleotide sequence ID" value="NZ_SLZQ01000005.1"/>
</dbReference>
<evidence type="ECO:0000313" key="6">
    <source>
        <dbReference type="Proteomes" id="UP000295382"/>
    </source>
</evidence>
<dbReference type="SUPFAM" id="SSF53335">
    <property type="entry name" value="S-adenosyl-L-methionine-dependent methyltransferases"/>
    <property type="match status" value="1"/>
</dbReference>
<dbReference type="CDD" id="cd02440">
    <property type="entry name" value="AdoMet_MTases"/>
    <property type="match status" value="1"/>
</dbReference>
<dbReference type="Proteomes" id="UP000295382">
    <property type="component" value="Unassembled WGS sequence"/>
</dbReference>
<keyword evidence="6" id="KW-1185">Reference proteome</keyword>
<dbReference type="Gene3D" id="3.40.50.150">
    <property type="entry name" value="Vaccinia Virus protein VP39"/>
    <property type="match status" value="1"/>
</dbReference>
<evidence type="ECO:0000256" key="3">
    <source>
        <dbReference type="ARBA" id="ARBA00022679"/>
    </source>
</evidence>
<keyword evidence="4" id="KW-0949">S-adenosyl-L-methionine</keyword>
<evidence type="ECO:0000313" key="5">
    <source>
        <dbReference type="EMBL" id="TCS36991.1"/>
    </source>
</evidence>
<dbReference type="InterPro" id="IPR029063">
    <property type="entry name" value="SAM-dependent_MTases_sf"/>
</dbReference>
<comment type="caution">
    <text evidence="5">The sequence shown here is derived from an EMBL/GenBank/DDBJ whole genome shotgun (WGS) entry which is preliminary data.</text>
</comment>
<dbReference type="PANTHER" id="PTHR32183:SF6">
    <property type="entry name" value="CYSTEINE SULFINATE DESULFINASE_CYSTEINE DESULFURASE AND RELATED ENZYMES"/>
    <property type="match status" value="1"/>
</dbReference>
<dbReference type="OrthoDB" id="9778208at2"/>
<keyword evidence="2 5" id="KW-0489">Methyltransferase</keyword>
<evidence type="ECO:0000256" key="1">
    <source>
        <dbReference type="ARBA" id="ARBA00022553"/>
    </source>
</evidence>